<keyword evidence="4 5" id="KW-0443">Lipid metabolism</keyword>
<sequence>MFAARPLTSRLETSETRLWYENTEENQSTARDGRMQSLLSAAPDAETGPNARTSAPDNHTGHEAAVVQGEHAPVDESEHGPKPWWLETRLPFLFPPSQFPLNLPPPMALTPLPTLQRWKWRLNDLSQLRAHVEYDMHDKVTYPELEWDAKVRCSAQLHPEEQSFIAKRLRHISSEGTDALATFLRLPQGTYVHPDDVPRIAIGGSGGGYRAIYGFAGFIKEAESTGLWPCATWVSGVSGSCWTVAAYYNIAKCSSDVLISHLMAMANEETHPMSLHAMNRIARSANGIYYLLGPIMRKARNRPASCRIMDFYATLIHSYQFLPRPLALLGTKFSYNGPHARQDTERNAPYEPFEGLSRETFQWSKTWKRAGLDEGKQPMPIITGVRRVWRPRPKKLREVVPKQSPLPTKSAEDAKEEDPIIDVPKIKEISPYGSGYDWYEISPLEFGSRSIGAWIPTWAYGRRFENGSSTQRLPETNLSMIMGQCTGAPAGPISAYIATMLASIPQGTAMSAILGWVNSFVQLKQWEKRWGNPIRAADEPNPFYGYGMDNVVVDMPPHEEDKGPGFVTEASVQERPPSIVDQPYATPLLTREDQPSANIPDAVSGTSNSISAAPVSTQPAGLAEHDTRYLDTFVSKLPHLEMPTLPRFQRRRSNSSIDSNLSDMDPNTFMAPMDERAEAPEHRNDANDDERPQDAQKQHSWNWEHSRRLRLMDSGLSNNLPNHILSCEERKPDVLISFDTSSDIKLGEAKKRLFEFAAECNFEMEMNKDTVADLLQASKAAAHYKNEQSDTAEDWAQESERVRSVFEPQTAQRFGLWRAKNGPKEGRDPDVELVYCPLFPNAVQPGFDPTSTTWSTSYNLIWTADQVCALLRTAAANVEDNSKGIHTIRAAVRDAYERRRAARLAREALGAEP</sequence>
<gene>
    <name evidence="9" type="ORF">MVES_002394</name>
</gene>
<dbReference type="PROSITE" id="PS51210">
    <property type="entry name" value="PLA2C"/>
    <property type="match status" value="1"/>
</dbReference>
<organism evidence="9 10">
    <name type="scientific">Malassezia vespertilionis</name>
    <dbReference type="NCBI Taxonomy" id="2020962"/>
    <lineage>
        <taxon>Eukaryota</taxon>
        <taxon>Fungi</taxon>
        <taxon>Dikarya</taxon>
        <taxon>Basidiomycota</taxon>
        <taxon>Ustilaginomycotina</taxon>
        <taxon>Malasseziomycetes</taxon>
        <taxon>Malasseziales</taxon>
        <taxon>Malasseziaceae</taxon>
        <taxon>Malassezia</taxon>
    </lineage>
</organism>
<dbReference type="PANTHER" id="PTHR10728:SF40">
    <property type="entry name" value="PATATIN FAMILY PROTEIN"/>
    <property type="match status" value="1"/>
</dbReference>
<dbReference type="OrthoDB" id="4084751at2759"/>
<evidence type="ECO:0000313" key="9">
    <source>
        <dbReference type="EMBL" id="PKI83498.1"/>
    </source>
</evidence>
<evidence type="ECO:0000256" key="2">
    <source>
        <dbReference type="ARBA" id="ARBA00022801"/>
    </source>
</evidence>
<accession>A0A2N1JAB6</accession>
<evidence type="ECO:0000256" key="3">
    <source>
        <dbReference type="ARBA" id="ARBA00022963"/>
    </source>
</evidence>
<dbReference type="GO" id="GO:0046475">
    <property type="term" value="P:glycerophospholipid catabolic process"/>
    <property type="evidence" value="ECO:0007669"/>
    <property type="project" value="TreeGrafter"/>
</dbReference>
<protein>
    <recommendedName>
        <fullName evidence="6">Lysophospholipase</fullName>
        <ecNumber evidence="6">3.1.1.5</ecNumber>
    </recommendedName>
</protein>
<dbReference type="EC" id="3.1.1.5" evidence="6"/>
<dbReference type="STRING" id="2020962.A0A2N1JAB6"/>
<dbReference type="Gene3D" id="3.40.1090.10">
    <property type="entry name" value="Cytosolic phospholipase A2 catalytic domain"/>
    <property type="match status" value="2"/>
</dbReference>
<proteinExistence type="inferred from homology"/>
<feature type="region of interest" description="Disordered" evidence="7">
    <location>
        <begin position="42"/>
        <end position="61"/>
    </location>
</feature>
<dbReference type="Proteomes" id="UP000232875">
    <property type="component" value="Unassembled WGS sequence"/>
</dbReference>
<evidence type="ECO:0000313" key="10">
    <source>
        <dbReference type="Proteomes" id="UP000232875"/>
    </source>
</evidence>
<dbReference type="Pfam" id="PF01735">
    <property type="entry name" value="PLA2_B"/>
    <property type="match status" value="1"/>
</dbReference>
<comment type="similarity">
    <text evidence="1 6">Belongs to the lysophospholipase family.</text>
</comment>
<evidence type="ECO:0000256" key="6">
    <source>
        <dbReference type="RuleBase" id="RU362103"/>
    </source>
</evidence>
<dbReference type="SUPFAM" id="SSF52151">
    <property type="entry name" value="FabD/lysophospholipase-like"/>
    <property type="match status" value="1"/>
</dbReference>
<evidence type="ECO:0000256" key="7">
    <source>
        <dbReference type="SAM" id="MobiDB-lite"/>
    </source>
</evidence>
<evidence type="ECO:0000256" key="4">
    <source>
        <dbReference type="ARBA" id="ARBA00023098"/>
    </source>
</evidence>
<dbReference type="GO" id="GO:0005829">
    <property type="term" value="C:cytosol"/>
    <property type="evidence" value="ECO:0007669"/>
    <property type="project" value="TreeGrafter"/>
</dbReference>
<evidence type="ECO:0000256" key="5">
    <source>
        <dbReference type="PROSITE-ProRule" id="PRU00555"/>
    </source>
</evidence>
<evidence type="ECO:0000256" key="1">
    <source>
        <dbReference type="ARBA" id="ARBA00008780"/>
    </source>
</evidence>
<feature type="region of interest" description="Disordered" evidence="7">
    <location>
        <begin position="650"/>
        <end position="701"/>
    </location>
</feature>
<dbReference type="InterPro" id="IPR016035">
    <property type="entry name" value="Acyl_Trfase/lysoPLipase"/>
</dbReference>
<keyword evidence="10" id="KW-1185">Reference proteome</keyword>
<feature type="domain" description="PLA2c" evidence="8">
    <location>
        <begin position="141"/>
        <end position="913"/>
    </location>
</feature>
<feature type="region of interest" description="Disordered" evidence="7">
    <location>
        <begin position="397"/>
        <end position="416"/>
    </location>
</feature>
<dbReference type="InterPro" id="IPR002642">
    <property type="entry name" value="LysoPLipase_cat_dom"/>
</dbReference>
<dbReference type="AlphaFoldDB" id="A0A2N1JAB6"/>
<dbReference type="GO" id="GO:0004622">
    <property type="term" value="F:phosphatidylcholine lysophospholipase activity"/>
    <property type="evidence" value="ECO:0007669"/>
    <property type="project" value="UniProtKB-EC"/>
</dbReference>
<feature type="compositionally biased region" description="Basic and acidic residues" evidence="7">
    <location>
        <begin position="673"/>
        <end position="701"/>
    </location>
</feature>
<dbReference type="EMBL" id="KZ454991">
    <property type="protein sequence ID" value="PKI83498.1"/>
    <property type="molecule type" value="Genomic_DNA"/>
</dbReference>
<keyword evidence="3 5" id="KW-0442">Lipid degradation</keyword>
<comment type="catalytic activity">
    <reaction evidence="6">
        <text>a 1-acyl-sn-glycero-3-phosphocholine + H2O = sn-glycerol 3-phosphocholine + a fatty acid + H(+)</text>
        <dbReference type="Rhea" id="RHEA:15177"/>
        <dbReference type="ChEBI" id="CHEBI:15377"/>
        <dbReference type="ChEBI" id="CHEBI:15378"/>
        <dbReference type="ChEBI" id="CHEBI:16870"/>
        <dbReference type="ChEBI" id="CHEBI:28868"/>
        <dbReference type="ChEBI" id="CHEBI:58168"/>
        <dbReference type="EC" id="3.1.1.5"/>
    </reaction>
</comment>
<dbReference type="PANTHER" id="PTHR10728">
    <property type="entry name" value="CYTOSOLIC PHOSPHOLIPASE A2"/>
    <property type="match status" value="1"/>
</dbReference>
<name>A0A2N1JAB6_9BASI</name>
<dbReference type="GO" id="GO:0004623">
    <property type="term" value="F:phospholipase A2 activity"/>
    <property type="evidence" value="ECO:0007669"/>
    <property type="project" value="TreeGrafter"/>
</dbReference>
<reference evidence="9 10" key="1">
    <citation type="submission" date="2017-10" db="EMBL/GenBank/DDBJ databases">
        <title>A novel species of cold-tolerant Malassezia isolated from bats.</title>
        <authorList>
            <person name="Lorch J.M."/>
            <person name="Palmer J.M."/>
            <person name="Vanderwolf K.J."/>
            <person name="Schmidt K.Z."/>
            <person name="Verant M.L."/>
            <person name="Weller T.J."/>
            <person name="Blehert D.S."/>
        </authorList>
    </citation>
    <scope>NUCLEOTIDE SEQUENCE [LARGE SCALE GENOMIC DNA]</scope>
    <source>
        <strain evidence="9 10">NWHC:44797-103</strain>
    </source>
</reference>
<keyword evidence="2 5" id="KW-0378">Hydrolase</keyword>
<evidence type="ECO:0000259" key="8">
    <source>
        <dbReference type="PROSITE" id="PS51210"/>
    </source>
</evidence>